<dbReference type="PROSITE" id="PS00903">
    <property type="entry name" value="CYT_DCMP_DEAMINASES_1"/>
    <property type="match status" value="1"/>
</dbReference>
<evidence type="ECO:0000259" key="6">
    <source>
        <dbReference type="PROSITE" id="PS51747"/>
    </source>
</evidence>
<dbReference type="PROSITE" id="PS51857">
    <property type="entry name" value="CSD_2"/>
    <property type="match status" value="1"/>
</dbReference>
<feature type="domain" description="CSD" evidence="7">
    <location>
        <begin position="4"/>
        <end position="71"/>
    </location>
</feature>
<dbReference type="GO" id="GO:0004132">
    <property type="term" value="F:dCMP deaminase activity"/>
    <property type="evidence" value="ECO:0007669"/>
    <property type="project" value="TreeGrafter"/>
</dbReference>
<dbReference type="PANTHER" id="PTHR11086">
    <property type="entry name" value="DEOXYCYTIDYLATE DEAMINASE-RELATED"/>
    <property type="match status" value="1"/>
</dbReference>
<dbReference type="Pfam" id="PF00383">
    <property type="entry name" value="dCMP_cyt_deam_1"/>
    <property type="match status" value="1"/>
</dbReference>
<sequence length="577" mass="65417">MTTFKESKVKNFNIDKRFGYIFKLDNEKGKDYFFLDKDLIDINFNQLEEGLSVIFEPEERKGTRYAKNIKLARVNKENNTSSVGDVDITKDNYLLPGGKIDNSELIIGIVSAVGSESKIIIESLKSRLEIFGYHTEIIKLSSILPKFNNQGGEYGRIKHYMQEGDKLRESSKNNSILAAGAIKLIKEYREKNSENKKAYIIDSLKHPDEVSLLRKVYGDGFYLFGIHADENRRMDYLVSEKGCTQENANELIRIDEDENMDYGQKTRDTYHLADFFLNLGSNGDAVKNHLQRFLDLIFSNPHLNPTFDEFAMFMAFNSSIRSGDLSRQVGAVISKNKQIVSTGANDVPRFGGGLYWAEQDPSSGKVSDFPQGKDYTRGVDSNKHMQTEIIEDILRNVDSFLLNEEQKSHLETILRNSKISDLTEFGRVVHAEMEAILACSREGISTLNASLYCTTFPCHNCAKHIIASGINRVIYVEPYPKSKALDFHSESIELRSSFDSTADTNNSKVIFEPFIGVGPRRFLDLFSMNLGVGAKLKRKDKKGHIVHWIDTNKSVRTPLLTNSYLDLELKAISIFDS</sequence>
<proteinExistence type="inferred from homology"/>
<reference evidence="8 9" key="1">
    <citation type="submission" date="2018-11" db="EMBL/GenBank/DDBJ databases">
        <title>Whole genome sequence of Bibersteinia trehalosi strain OADDL-BT1 an multidrug resistant pathogen isolate.</title>
        <authorList>
            <person name="Couger M."/>
            <person name="Ramachandran A."/>
        </authorList>
    </citation>
    <scope>NUCLEOTIDE SEQUENCE [LARGE SCALE GENOMIC DNA]</scope>
    <source>
        <strain evidence="8 9">OADDL-BT1</strain>
    </source>
</reference>
<dbReference type="GO" id="GO:0003676">
    <property type="term" value="F:nucleic acid binding"/>
    <property type="evidence" value="ECO:0007669"/>
    <property type="project" value="InterPro"/>
</dbReference>
<name>A0A3R8MJ88_BIBTR</name>
<dbReference type="AlphaFoldDB" id="A0A3R8MJ88"/>
<dbReference type="SUPFAM" id="SSF50249">
    <property type="entry name" value="Nucleic acid-binding proteins"/>
    <property type="match status" value="1"/>
</dbReference>
<dbReference type="Proteomes" id="UP000276010">
    <property type="component" value="Unassembled WGS sequence"/>
</dbReference>
<evidence type="ECO:0000313" key="9">
    <source>
        <dbReference type="Proteomes" id="UP000276010"/>
    </source>
</evidence>
<dbReference type="CDD" id="cd01286">
    <property type="entry name" value="deoxycytidylate_deaminase"/>
    <property type="match status" value="1"/>
</dbReference>
<dbReference type="PANTHER" id="PTHR11086:SF18">
    <property type="entry name" value="DEOXYCYTIDYLATE DEAMINASE"/>
    <property type="match status" value="1"/>
</dbReference>
<feature type="domain" description="CMP/dCMP-type deaminase" evidence="6">
    <location>
        <begin position="306"/>
        <end position="501"/>
    </location>
</feature>
<evidence type="ECO:0000256" key="5">
    <source>
        <dbReference type="ARBA" id="ARBA00022833"/>
    </source>
</evidence>
<dbReference type="InterPro" id="IPR015517">
    <property type="entry name" value="dCMP_deaminase-rel"/>
</dbReference>
<dbReference type="PROSITE" id="PS51747">
    <property type="entry name" value="CYT_DCMP_DEAMINASES_2"/>
    <property type="match status" value="1"/>
</dbReference>
<dbReference type="InterPro" id="IPR012340">
    <property type="entry name" value="NA-bd_OB-fold"/>
</dbReference>
<evidence type="ECO:0000256" key="2">
    <source>
        <dbReference type="ARBA" id="ARBA00006576"/>
    </source>
</evidence>
<dbReference type="InterPro" id="IPR027417">
    <property type="entry name" value="P-loop_NTPase"/>
</dbReference>
<protein>
    <submittedName>
        <fullName evidence="8">Cytidine deaminase</fullName>
    </submittedName>
</protein>
<keyword evidence="5" id="KW-0862">Zinc</keyword>
<evidence type="ECO:0000259" key="7">
    <source>
        <dbReference type="PROSITE" id="PS51857"/>
    </source>
</evidence>
<dbReference type="NCBIfam" id="NF041025">
    <property type="entry name" value="antiphage_deaminase"/>
    <property type="match status" value="1"/>
</dbReference>
<dbReference type="InterPro" id="IPR002059">
    <property type="entry name" value="CSP_DNA-bd"/>
</dbReference>
<gene>
    <name evidence="8" type="ORF">EIM44_00220</name>
</gene>
<dbReference type="GO" id="GO:0008270">
    <property type="term" value="F:zinc ion binding"/>
    <property type="evidence" value="ECO:0007669"/>
    <property type="project" value="InterPro"/>
</dbReference>
<dbReference type="Gene3D" id="3.40.50.300">
    <property type="entry name" value="P-loop containing nucleotide triphosphate hydrolases"/>
    <property type="match status" value="1"/>
</dbReference>
<dbReference type="InterPro" id="IPR002125">
    <property type="entry name" value="CMP_dCMP_dom"/>
</dbReference>
<comment type="caution">
    <text evidence="8">The sequence shown here is derived from an EMBL/GenBank/DDBJ whole genome shotgun (WGS) entry which is preliminary data.</text>
</comment>
<dbReference type="RefSeq" id="WP_125134264.1">
    <property type="nucleotide sequence ID" value="NZ_RRUC01000002.1"/>
</dbReference>
<dbReference type="EMBL" id="RRUC01000002">
    <property type="protein sequence ID" value="RRN06279.1"/>
    <property type="molecule type" value="Genomic_DNA"/>
</dbReference>
<dbReference type="GO" id="GO:0005737">
    <property type="term" value="C:cytoplasm"/>
    <property type="evidence" value="ECO:0007669"/>
    <property type="project" value="TreeGrafter"/>
</dbReference>
<evidence type="ECO:0000256" key="3">
    <source>
        <dbReference type="ARBA" id="ARBA00022723"/>
    </source>
</evidence>
<comment type="cofactor">
    <cofactor evidence="1">
        <name>Zn(2+)</name>
        <dbReference type="ChEBI" id="CHEBI:29105"/>
    </cofactor>
</comment>
<dbReference type="InterPro" id="IPR035105">
    <property type="entry name" value="Deoxycytidylate_deaminase_dom"/>
</dbReference>
<accession>A0A3R8MJ88</accession>
<evidence type="ECO:0000256" key="4">
    <source>
        <dbReference type="ARBA" id="ARBA00022801"/>
    </source>
</evidence>
<keyword evidence="3" id="KW-0479">Metal-binding</keyword>
<organism evidence="8 9">
    <name type="scientific">Bibersteinia trehalosi</name>
    <name type="common">Pasteurella trehalosi</name>
    <dbReference type="NCBI Taxonomy" id="47735"/>
    <lineage>
        <taxon>Bacteria</taxon>
        <taxon>Pseudomonadati</taxon>
        <taxon>Pseudomonadota</taxon>
        <taxon>Gammaproteobacteria</taxon>
        <taxon>Pasteurellales</taxon>
        <taxon>Pasteurellaceae</taxon>
        <taxon>Bibersteinia</taxon>
    </lineage>
</organism>
<evidence type="ECO:0000256" key="1">
    <source>
        <dbReference type="ARBA" id="ARBA00001947"/>
    </source>
</evidence>
<comment type="similarity">
    <text evidence="2">Belongs to the cytidine and deoxycytidylate deaminase family.</text>
</comment>
<dbReference type="InterPro" id="IPR016192">
    <property type="entry name" value="APOBEC/CMP_deaminase_Zn-bd"/>
</dbReference>
<dbReference type="InterPro" id="IPR016193">
    <property type="entry name" value="Cytidine_deaminase-like"/>
</dbReference>
<dbReference type="SUPFAM" id="SSF53927">
    <property type="entry name" value="Cytidine deaminase-like"/>
    <property type="match status" value="1"/>
</dbReference>
<evidence type="ECO:0000313" key="8">
    <source>
        <dbReference type="EMBL" id="RRN06279.1"/>
    </source>
</evidence>
<dbReference type="Gene3D" id="3.40.140.10">
    <property type="entry name" value="Cytidine Deaminase, domain 2"/>
    <property type="match status" value="1"/>
</dbReference>
<keyword evidence="4" id="KW-0378">Hydrolase</keyword>
<dbReference type="Gene3D" id="2.40.50.140">
    <property type="entry name" value="Nucleic acid-binding proteins"/>
    <property type="match status" value="1"/>
</dbReference>